<feature type="region of interest" description="Disordered" evidence="1">
    <location>
        <begin position="28"/>
        <end position="72"/>
    </location>
</feature>
<dbReference type="Proteomes" id="UP000009232">
    <property type="component" value="Chromosome"/>
</dbReference>
<protein>
    <submittedName>
        <fullName evidence="4">Import inner membrane translocase subunit Tim44</fullName>
    </submittedName>
</protein>
<dbReference type="EMBL" id="CP002776">
    <property type="protein sequence ID" value="AEG32240.1"/>
    <property type="molecule type" value="Genomic_DNA"/>
</dbReference>
<dbReference type="eggNOG" id="COG4395">
    <property type="taxonomic scope" value="Bacteria"/>
</dbReference>
<evidence type="ECO:0000256" key="2">
    <source>
        <dbReference type="SAM" id="Phobius"/>
    </source>
</evidence>
<dbReference type="InterPro" id="IPR007379">
    <property type="entry name" value="Tim44-like_dom"/>
</dbReference>
<dbReference type="KEGG" id="tcy:Thicy_1480"/>
<proteinExistence type="predicted"/>
<feature type="compositionally biased region" description="Low complexity" evidence="1">
    <location>
        <begin position="44"/>
        <end position="69"/>
    </location>
</feature>
<dbReference type="SUPFAM" id="SSF54427">
    <property type="entry name" value="NTF2-like"/>
    <property type="match status" value="1"/>
</dbReference>
<dbReference type="PANTHER" id="PTHR41542">
    <property type="entry name" value="BLL5807 PROTEIN"/>
    <property type="match status" value="1"/>
</dbReference>
<gene>
    <name evidence="4" type="ordered locus">Thicy_1480</name>
</gene>
<keyword evidence="2" id="KW-1133">Transmembrane helix</keyword>
<dbReference type="AlphaFoldDB" id="F6DAI4"/>
<reference evidence="4 5" key="1">
    <citation type="submission" date="2011-05" db="EMBL/GenBank/DDBJ databases">
        <title>Complete sequence of Thioalkalimicrobium cyclicum ALM1.</title>
        <authorList>
            <consortium name="US DOE Joint Genome Institute"/>
            <person name="Lucas S."/>
            <person name="Han J."/>
            <person name="Lapidus A."/>
            <person name="Cheng J.-F."/>
            <person name="Goodwin L."/>
            <person name="Pitluck S."/>
            <person name="Peters L."/>
            <person name="Mikhailova N."/>
            <person name="Davenport K."/>
            <person name="Han C."/>
            <person name="Tapia R."/>
            <person name="Land M."/>
            <person name="Hauser L."/>
            <person name="Kyrpides N."/>
            <person name="Ivanova N."/>
            <person name="Pagani I."/>
            <person name="Kappler U."/>
            <person name="Woyke T."/>
        </authorList>
    </citation>
    <scope>NUCLEOTIDE SEQUENCE [LARGE SCALE GENOMIC DNA]</scope>
    <source>
        <strain evidence="5">DSM 14477 / JCM 11371 / ALM1</strain>
    </source>
</reference>
<dbReference type="OrthoDB" id="5298777at2"/>
<keyword evidence="2" id="KW-0812">Transmembrane</keyword>
<evidence type="ECO:0000259" key="3">
    <source>
        <dbReference type="SMART" id="SM00978"/>
    </source>
</evidence>
<dbReference type="STRING" id="717773.Thicy_1480"/>
<evidence type="ECO:0000256" key="1">
    <source>
        <dbReference type="SAM" id="MobiDB-lite"/>
    </source>
</evidence>
<dbReference type="InterPro" id="IPR032710">
    <property type="entry name" value="NTF2-like_dom_sf"/>
</dbReference>
<keyword evidence="2" id="KW-0472">Membrane</keyword>
<feature type="transmembrane region" description="Helical" evidence="2">
    <location>
        <begin position="78"/>
        <end position="96"/>
    </location>
</feature>
<dbReference type="SMART" id="SM00978">
    <property type="entry name" value="Tim44"/>
    <property type="match status" value="1"/>
</dbReference>
<feature type="compositionally biased region" description="Polar residues" evidence="1">
    <location>
        <begin position="141"/>
        <end position="156"/>
    </location>
</feature>
<sequence length="317" mass="34925">MKNGLLVFASLVLGAILIMPQPAEAKRFGGGGSFGKQHSMPAHQRQQQQAQRQQRQQQQQQRQAQRQQAVANSGTSRWLGPLAGLAAGGLLAWMFFGDGFDGLQFMDILLFGALAFGLYMLLRTLRARQSGQYAGTPGASAHNTSSQERASAQSQYREAPPASPVNQAQQYDPNYSGSMIGSGLGINALHHVETPSWFNPDAFVEGAKQHFVAVQKAWDQGDASEIESYCTPELFAELQALMADMVPGENYTEVDTLHSELVDQSIDGDYFVVSIRFSGYIKESRDDDAHAFNEIWHIRRLQAGEGNWQIAGIQQQF</sequence>
<feature type="region of interest" description="Disordered" evidence="1">
    <location>
        <begin position="132"/>
        <end position="170"/>
    </location>
</feature>
<evidence type="ECO:0000313" key="4">
    <source>
        <dbReference type="EMBL" id="AEG32240.1"/>
    </source>
</evidence>
<dbReference type="PANTHER" id="PTHR41542:SF1">
    <property type="entry name" value="BLL5807 PROTEIN"/>
    <property type="match status" value="1"/>
</dbReference>
<dbReference type="HOGENOM" id="CLU_052470_0_0_6"/>
<dbReference type="Pfam" id="PF04280">
    <property type="entry name" value="Tim44"/>
    <property type="match status" value="1"/>
</dbReference>
<dbReference type="Gene3D" id="3.10.450.240">
    <property type="match status" value="1"/>
</dbReference>
<evidence type="ECO:0000313" key="5">
    <source>
        <dbReference type="Proteomes" id="UP000009232"/>
    </source>
</evidence>
<organism evidence="4 5">
    <name type="scientific">Thiomicrospira cyclica (strain DSM 14477 / JCM 11371 / ALM1)</name>
    <name type="common">Thioalkalimicrobium cyclicum</name>
    <dbReference type="NCBI Taxonomy" id="717773"/>
    <lineage>
        <taxon>Bacteria</taxon>
        <taxon>Pseudomonadati</taxon>
        <taxon>Pseudomonadota</taxon>
        <taxon>Gammaproteobacteria</taxon>
        <taxon>Thiotrichales</taxon>
        <taxon>Piscirickettsiaceae</taxon>
        <taxon>Thiomicrospira</taxon>
    </lineage>
</organism>
<feature type="domain" description="Tim44-like" evidence="3">
    <location>
        <begin position="182"/>
        <end position="315"/>
    </location>
</feature>
<accession>F6DAI4</accession>
<keyword evidence="5" id="KW-1185">Reference proteome</keyword>
<dbReference type="RefSeq" id="WP_013836015.1">
    <property type="nucleotide sequence ID" value="NC_015581.1"/>
</dbReference>
<name>F6DAI4_THICA</name>
<feature type="transmembrane region" description="Helical" evidence="2">
    <location>
        <begin position="103"/>
        <end position="122"/>
    </location>
</feature>